<evidence type="ECO:0000256" key="1">
    <source>
        <dbReference type="SAM" id="SignalP"/>
    </source>
</evidence>
<feature type="chain" id="PRO_5023003675" evidence="1">
    <location>
        <begin position="30"/>
        <end position="564"/>
    </location>
</feature>
<dbReference type="InterPro" id="IPR011059">
    <property type="entry name" value="Metal-dep_hydrolase_composite"/>
</dbReference>
<dbReference type="GO" id="GO:0016810">
    <property type="term" value="F:hydrolase activity, acting on carbon-nitrogen (but not peptide) bonds"/>
    <property type="evidence" value="ECO:0007669"/>
    <property type="project" value="InterPro"/>
</dbReference>
<dbReference type="PANTHER" id="PTHR22642:SF2">
    <property type="entry name" value="PROTEIN LONG AFTER FAR-RED 3"/>
    <property type="match status" value="1"/>
</dbReference>
<proteinExistence type="predicted"/>
<dbReference type="SUPFAM" id="SSF51338">
    <property type="entry name" value="Composite domain of metallo-dependent hydrolases"/>
    <property type="match status" value="1"/>
</dbReference>
<dbReference type="EMBL" id="BKCM01000001">
    <property type="protein sequence ID" value="GEQ99569.1"/>
    <property type="molecule type" value="Genomic_DNA"/>
</dbReference>
<dbReference type="SUPFAM" id="SSF51556">
    <property type="entry name" value="Metallo-dependent hydrolases"/>
    <property type="match status" value="1"/>
</dbReference>
<dbReference type="RefSeq" id="WP_150001576.1">
    <property type="nucleotide sequence ID" value="NZ_BKCM01000001.1"/>
</dbReference>
<feature type="signal peptide" evidence="1">
    <location>
        <begin position="1"/>
        <end position="29"/>
    </location>
</feature>
<dbReference type="CDD" id="cd01300">
    <property type="entry name" value="YtcJ_like"/>
    <property type="match status" value="1"/>
</dbReference>
<feature type="domain" description="Amidohydrolase 3" evidence="2">
    <location>
        <begin position="81"/>
        <end position="560"/>
    </location>
</feature>
<dbReference type="Gene3D" id="2.30.40.10">
    <property type="entry name" value="Urease, subunit C, domain 1"/>
    <property type="match status" value="1"/>
</dbReference>
<keyword evidence="4" id="KW-1185">Reference proteome</keyword>
<keyword evidence="1" id="KW-0732">Signal</keyword>
<evidence type="ECO:0000313" key="3">
    <source>
        <dbReference type="EMBL" id="GEQ99569.1"/>
    </source>
</evidence>
<comment type="caution">
    <text evidence="3">The sequence shown here is derived from an EMBL/GenBank/DDBJ whole genome shotgun (WGS) entry which is preliminary data.</text>
</comment>
<dbReference type="Proteomes" id="UP000325187">
    <property type="component" value="Unassembled WGS sequence"/>
</dbReference>
<sequence>MCRFLTVQAVKTAGLSVALSMAGLQAAQADGLLIHGGPIYTANDAAPMAEAVLVDDGIIRYVGALAEAQAQAEGRTDITRIDLDGAAFFPGFTDSHAHLYGIGMREMTLNLEGVASIADLQDRLGKHLETVAPGALVIGRGWIETHWPEGRFPTRSDLDAVSRDHRIILVRADGHAAVASSNVLAQSGITADSTPPFGGDILKDETGVPTGMLIDTAMNLVLTGDDQDQSVDRVAVYEKADKVYRSYGWTGLHNMSVLPADVPLLERLSDEGQITLRVYNSIDQEGAAALMASGPSLSENGRIQTRAVKLYMDGALGSRGAALLDPYADAPTSGLLMMKKAETSAFLERALKAGIQINTHAIGDKANQMLLDWYKDAFDAVDAADRGVENPRWRIEHAQILDPDDMDRFAEMGVIASMQPSHAIGDLHFAPFRLGQERLVGAYAWKTLLDKGTMIVAGSDAPVERGDPMIEFYAAVGRMDLNGFSAQGWHPEQAVDRMTALKMFTLWPAVASFQEDEIGSITVGKRADFSAFSKDIMRVPVADIPQTHAVLTIIDGEIVYRAGM</sequence>
<dbReference type="InterPro" id="IPR033932">
    <property type="entry name" value="YtcJ-like"/>
</dbReference>
<evidence type="ECO:0000259" key="2">
    <source>
        <dbReference type="Pfam" id="PF07969"/>
    </source>
</evidence>
<organism evidence="3 4">
    <name type="scientific">Iodidimonas gelatinilytica</name>
    <dbReference type="NCBI Taxonomy" id="1236966"/>
    <lineage>
        <taxon>Bacteria</taxon>
        <taxon>Pseudomonadati</taxon>
        <taxon>Pseudomonadota</taxon>
        <taxon>Alphaproteobacteria</taxon>
        <taxon>Iodidimonadales</taxon>
        <taxon>Iodidimonadaceae</taxon>
        <taxon>Iodidimonas</taxon>
    </lineage>
</organism>
<protein>
    <submittedName>
        <fullName evidence="3">Amidohydrolase</fullName>
    </submittedName>
</protein>
<name>A0A5A7MXB4_9PROT</name>
<evidence type="ECO:0000313" key="4">
    <source>
        <dbReference type="Proteomes" id="UP000325187"/>
    </source>
</evidence>
<gene>
    <name evidence="3" type="ORF">JCM17845_01930</name>
</gene>
<accession>A0A5A7MXB4</accession>
<dbReference type="InterPro" id="IPR013108">
    <property type="entry name" value="Amidohydro_3"/>
</dbReference>
<dbReference type="InterPro" id="IPR032466">
    <property type="entry name" value="Metal_Hydrolase"/>
</dbReference>
<keyword evidence="3" id="KW-0378">Hydrolase</keyword>
<reference evidence="3 4" key="1">
    <citation type="submission" date="2019-09" db="EMBL/GenBank/DDBJ databases">
        <title>NBRP : Genome information of microbial organism related human and environment.</title>
        <authorList>
            <person name="Hattori M."/>
            <person name="Oshima K."/>
            <person name="Inaba H."/>
            <person name="Suda W."/>
            <person name="Sakamoto M."/>
            <person name="Iino T."/>
            <person name="Kitahara M."/>
            <person name="Oshida Y."/>
            <person name="Iida T."/>
            <person name="Kudo T."/>
            <person name="Itoh T."/>
            <person name="Ohkuma M."/>
        </authorList>
    </citation>
    <scope>NUCLEOTIDE SEQUENCE [LARGE SCALE GENOMIC DNA]</scope>
    <source>
        <strain evidence="3 4">Mie-1</strain>
    </source>
</reference>
<dbReference type="Gene3D" id="3.20.20.140">
    <property type="entry name" value="Metal-dependent hydrolases"/>
    <property type="match status" value="1"/>
</dbReference>
<dbReference type="Gene3D" id="3.10.310.70">
    <property type="match status" value="1"/>
</dbReference>
<dbReference type="Pfam" id="PF07969">
    <property type="entry name" value="Amidohydro_3"/>
    <property type="match status" value="1"/>
</dbReference>
<dbReference type="PANTHER" id="PTHR22642">
    <property type="entry name" value="IMIDAZOLONEPROPIONASE"/>
    <property type="match status" value="1"/>
</dbReference>
<dbReference type="AlphaFoldDB" id="A0A5A7MXB4"/>